<dbReference type="Pfam" id="PF03004">
    <property type="entry name" value="Transposase_24"/>
    <property type="match status" value="1"/>
</dbReference>
<evidence type="ECO:0000259" key="5">
    <source>
        <dbReference type="Pfam" id="PF04003"/>
    </source>
</evidence>
<feature type="compositionally biased region" description="Acidic residues" evidence="4">
    <location>
        <begin position="467"/>
        <end position="487"/>
    </location>
</feature>
<dbReference type="Pfam" id="PF04003">
    <property type="entry name" value="Utp12"/>
    <property type="match status" value="1"/>
</dbReference>
<feature type="compositionally biased region" description="Polar residues" evidence="4">
    <location>
        <begin position="1"/>
        <end position="11"/>
    </location>
</feature>
<evidence type="ECO:0000313" key="7">
    <source>
        <dbReference type="Proteomes" id="UP001604277"/>
    </source>
</evidence>
<comment type="similarity">
    <text evidence="3">Belongs to the UTP5 family.</text>
</comment>
<comment type="subcellular location">
    <subcellularLocation>
        <location evidence="1">Nucleus</location>
    </subcellularLocation>
</comment>
<dbReference type="GO" id="GO:0005634">
    <property type="term" value="C:nucleus"/>
    <property type="evidence" value="ECO:0007669"/>
    <property type="project" value="UniProtKB-SubCell"/>
</dbReference>
<feature type="region of interest" description="Disordered" evidence="4">
    <location>
        <begin position="453"/>
        <end position="509"/>
    </location>
</feature>
<dbReference type="InterPro" id="IPR007148">
    <property type="entry name" value="SSU_processome_Utp12"/>
</dbReference>
<reference evidence="7" key="1">
    <citation type="submission" date="2024-07" db="EMBL/GenBank/DDBJ databases">
        <title>Two chromosome-level genome assemblies of Korean endemic species Abeliophyllum distichum and Forsythia ovata (Oleaceae).</title>
        <authorList>
            <person name="Jang H."/>
        </authorList>
    </citation>
    <scope>NUCLEOTIDE SEQUENCE [LARGE SCALE GENOMIC DNA]</scope>
</reference>
<gene>
    <name evidence="6" type="ORF">Fot_39452</name>
</gene>
<evidence type="ECO:0000256" key="2">
    <source>
        <dbReference type="ARBA" id="ARBA00023242"/>
    </source>
</evidence>
<protein>
    <submittedName>
        <fullName evidence="6">Utp12 domain-containing protein</fullName>
    </submittedName>
</protein>
<evidence type="ECO:0000256" key="4">
    <source>
        <dbReference type="SAM" id="MobiDB-lite"/>
    </source>
</evidence>
<feature type="compositionally biased region" description="Acidic residues" evidence="4">
    <location>
        <begin position="498"/>
        <end position="509"/>
    </location>
</feature>
<keyword evidence="2" id="KW-0539">Nucleus</keyword>
<proteinExistence type="inferred from homology"/>
<name>A0ABD1S4S9_9LAMI</name>
<dbReference type="AlphaFoldDB" id="A0ABD1S4S9"/>
<feature type="region of interest" description="Disordered" evidence="4">
    <location>
        <begin position="1"/>
        <end position="57"/>
    </location>
</feature>
<comment type="caution">
    <text evidence="6">The sequence shown here is derived from an EMBL/GenBank/DDBJ whole genome shotgun (WGS) entry which is preliminary data.</text>
</comment>
<dbReference type="InterPro" id="IPR004252">
    <property type="entry name" value="Probable_transposase_24"/>
</dbReference>
<keyword evidence="7" id="KW-1185">Reference proteome</keyword>
<dbReference type="EMBL" id="JBFOLJ010000011">
    <property type="protein sequence ID" value="KAL2495695.1"/>
    <property type="molecule type" value="Genomic_DNA"/>
</dbReference>
<evidence type="ECO:0000256" key="1">
    <source>
        <dbReference type="ARBA" id="ARBA00004123"/>
    </source>
</evidence>
<dbReference type="PANTHER" id="PTHR44267">
    <property type="entry name" value="WD REPEAT-CONTAINING PROTEIN 43"/>
    <property type="match status" value="1"/>
</dbReference>
<feature type="domain" description="Small-subunit processome Utp12" evidence="5">
    <location>
        <begin position="345"/>
        <end position="446"/>
    </location>
</feature>
<evidence type="ECO:0000256" key="3">
    <source>
        <dbReference type="ARBA" id="ARBA00038335"/>
    </source>
</evidence>
<dbReference type="Proteomes" id="UP001604277">
    <property type="component" value="Unassembled WGS sequence"/>
</dbReference>
<feature type="compositionally biased region" description="Low complexity" evidence="4">
    <location>
        <begin position="17"/>
        <end position="33"/>
    </location>
</feature>
<dbReference type="PANTHER" id="PTHR44267:SF1">
    <property type="entry name" value="WD REPEAT-CONTAINING PROTEIN 43"/>
    <property type="match status" value="1"/>
</dbReference>
<accession>A0ABD1S4S9</accession>
<evidence type="ECO:0000313" key="6">
    <source>
        <dbReference type="EMBL" id="KAL2495695.1"/>
    </source>
</evidence>
<dbReference type="InterPro" id="IPR052414">
    <property type="entry name" value="U3_snoRNA-assoc_WDR"/>
</dbReference>
<organism evidence="6 7">
    <name type="scientific">Forsythia ovata</name>
    <dbReference type="NCBI Taxonomy" id="205694"/>
    <lineage>
        <taxon>Eukaryota</taxon>
        <taxon>Viridiplantae</taxon>
        <taxon>Streptophyta</taxon>
        <taxon>Embryophyta</taxon>
        <taxon>Tracheophyta</taxon>
        <taxon>Spermatophyta</taxon>
        <taxon>Magnoliopsida</taxon>
        <taxon>eudicotyledons</taxon>
        <taxon>Gunneridae</taxon>
        <taxon>Pentapetalae</taxon>
        <taxon>asterids</taxon>
        <taxon>lamiids</taxon>
        <taxon>Lamiales</taxon>
        <taxon>Oleaceae</taxon>
        <taxon>Forsythieae</taxon>
        <taxon>Forsythia</taxon>
    </lineage>
</organism>
<sequence length="509" mass="57668">MFPYLQHNNMPPVTVHPRPTSSSSNDSSRNDATTETGPQPIPERPRKRRGPTQGFQTAHIVKVTQKKLEVIIEKEDMRATGPNVPRFANEIGAAVRQYAPLNKIRWKDVTDAEKSPMYSRLENVFVLDYDKRHWIKEVIENDMPIRFKEFRYELHEFYETLLDLPMAERKAKKHDQVLNQEYWDFLCDYWESEAFKNKSKRNATNRSKLTHGHCSSSRSFLNTQAMGAKMGFCCFNQFPAYRLLEQDMAKKNKSSKRKARDSNVATADGNTSEIISNKSLGDPIDGVHIENDLNEPTMGEKLASLNLTENSEIESHENVESSPQTKPPSADSVHILLKQALRADDRALLIDCLFRQDEKVISNSVSLLNLSDVVKFLQSLISIIQLRGAVLACALPWLRSLLLQHAGGIMSQQSSLVGLNSLYQLIESRVSTFNHALQLSSCMDLLYAETADDGEEDNGKVTPVIYEDNDESDDEGSIDSMETESNQDGEQPQVFSDISDDEISDWTDK</sequence>